<reference evidence="1 2" key="1">
    <citation type="submission" date="2019-02" db="EMBL/GenBank/DDBJ databases">
        <title>Sequencing the genomes of 1000 actinobacteria strains.</title>
        <authorList>
            <person name="Klenk H.-P."/>
        </authorList>
    </citation>
    <scope>NUCLEOTIDE SEQUENCE [LARGE SCALE GENOMIC DNA]</scope>
    <source>
        <strain evidence="1 2">DSM 17364</strain>
    </source>
</reference>
<evidence type="ECO:0000313" key="2">
    <source>
        <dbReference type="Proteomes" id="UP000292685"/>
    </source>
</evidence>
<protein>
    <submittedName>
        <fullName evidence="1">Uncharacterized protein</fullName>
    </submittedName>
</protein>
<comment type="caution">
    <text evidence="1">The sequence shown here is derived from an EMBL/GenBank/DDBJ whole genome shotgun (WGS) entry which is preliminary data.</text>
</comment>
<keyword evidence="2" id="KW-1185">Reference proteome</keyword>
<accession>A0A4Q8AI02</accession>
<dbReference type="EMBL" id="SHLA01000001">
    <property type="protein sequence ID" value="RZU63423.1"/>
    <property type="molecule type" value="Genomic_DNA"/>
</dbReference>
<name>A0A4Q8AI02_9MICC</name>
<sequence>MMAARSGENVCSDGLQDIRNIFWAHDPPGSIEHKTQALSGGQQCSCCRIRVCRGIDLAALLAVRDSEGETLEQGVRDILGHLRQVRVEGCFGEELSVDRHFRSPHLIKREQLAEAGQCHRCDGFPVSFTLFNSHLDTLNHGFGVGRIGEMKERLPVSEIVLDRSDGHLCLTRNTGQARGGRAFLG</sequence>
<proteinExistence type="predicted"/>
<organism evidence="1 2">
    <name type="scientific">Zhihengliuella halotolerans</name>
    <dbReference type="NCBI Taxonomy" id="370736"/>
    <lineage>
        <taxon>Bacteria</taxon>
        <taxon>Bacillati</taxon>
        <taxon>Actinomycetota</taxon>
        <taxon>Actinomycetes</taxon>
        <taxon>Micrococcales</taxon>
        <taxon>Micrococcaceae</taxon>
        <taxon>Zhihengliuella</taxon>
    </lineage>
</organism>
<evidence type="ECO:0000313" key="1">
    <source>
        <dbReference type="EMBL" id="RZU63423.1"/>
    </source>
</evidence>
<gene>
    <name evidence="1" type="ORF">EV380_3041</name>
</gene>
<dbReference type="Proteomes" id="UP000292685">
    <property type="component" value="Unassembled WGS sequence"/>
</dbReference>
<dbReference type="AlphaFoldDB" id="A0A4Q8AI02"/>